<name>A0A803QE43_CANSA</name>
<evidence type="ECO:0000313" key="2">
    <source>
        <dbReference type="EnsemblPlants" id="cds.evm.model.09.1335"/>
    </source>
</evidence>
<evidence type="ECO:0000256" key="1">
    <source>
        <dbReference type="SAM" id="MobiDB-lite"/>
    </source>
</evidence>
<dbReference type="Gramene" id="evm.model.09.1335">
    <property type="protein sequence ID" value="cds.evm.model.09.1335"/>
    <property type="gene ID" value="evm.TU.09.1335"/>
</dbReference>
<proteinExistence type="predicted"/>
<evidence type="ECO:0000313" key="3">
    <source>
        <dbReference type="Proteomes" id="UP000596661"/>
    </source>
</evidence>
<dbReference type="AlphaFoldDB" id="A0A803QE43"/>
<feature type="compositionally biased region" description="Polar residues" evidence="1">
    <location>
        <begin position="141"/>
        <end position="152"/>
    </location>
</feature>
<dbReference type="PANTHER" id="PTHR47481:SF22">
    <property type="entry name" value="RETROTRANSPOSON GAG DOMAIN-CONTAINING PROTEIN"/>
    <property type="match status" value="1"/>
</dbReference>
<accession>A0A803QE43</accession>
<dbReference type="EnsemblPlants" id="evm.model.09.1335">
    <property type="protein sequence ID" value="cds.evm.model.09.1335"/>
    <property type="gene ID" value="evm.TU.09.1335"/>
</dbReference>
<keyword evidence="3" id="KW-1185">Reference proteome</keyword>
<sequence length="296" mass="32898">MCPPQFILITGEAKYEGELEINPEYEQWIINDQLLMGWLYRSMIEGVATEVMGSTTVAGLWQALESLYGAYSKSKMEKTRTLIQTVRNGTTPMVEYLQQKKNWSDVLALARDPYPEVHLVANDILLSFDIKIERLQTLNTSNKSTRPSSPQANVAAKRNSRGNFASCGRDTHQYIGNGGRFSRNRGSTRRFRGRGRANTSRPSCQVCGKYVHSAVVCYNRFDENFMGSDPNNANTRSKTTQTNHNAFVASPEVLESDAWFADSGASNHITSDAAVLNQKQSYGGQGNRESGASRSA</sequence>
<dbReference type="Proteomes" id="UP000596661">
    <property type="component" value="Chromosome 9"/>
</dbReference>
<feature type="region of interest" description="Disordered" evidence="1">
    <location>
        <begin position="141"/>
        <end position="202"/>
    </location>
</feature>
<feature type="compositionally biased region" description="Basic residues" evidence="1">
    <location>
        <begin position="182"/>
        <end position="195"/>
    </location>
</feature>
<dbReference type="PANTHER" id="PTHR47481">
    <property type="match status" value="1"/>
</dbReference>
<reference evidence="2" key="2">
    <citation type="submission" date="2021-03" db="UniProtKB">
        <authorList>
            <consortium name="EnsemblPlants"/>
        </authorList>
    </citation>
    <scope>IDENTIFICATION</scope>
</reference>
<dbReference type="OMA" id="QWIINDQ"/>
<dbReference type="EMBL" id="UZAU01000766">
    <property type="status" value="NOT_ANNOTATED_CDS"/>
    <property type="molecule type" value="Genomic_DNA"/>
</dbReference>
<protein>
    <submittedName>
        <fullName evidence="2">Uncharacterized protein</fullName>
    </submittedName>
</protein>
<organism evidence="2 3">
    <name type="scientific">Cannabis sativa</name>
    <name type="common">Hemp</name>
    <name type="synonym">Marijuana</name>
    <dbReference type="NCBI Taxonomy" id="3483"/>
    <lineage>
        <taxon>Eukaryota</taxon>
        <taxon>Viridiplantae</taxon>
        <taxon>Streptophyta</taxon>
        <taxon>Embryophyta</taxon>
        <taxon>Tracheophyta</taxon>
        <taxon>Spermatophyta</taxon>
        <taxon>Magnoliopsida</taxon>
        <taxon>eudicotyledons</taxon>
        <taxon>Gunneridae</taxon>
        <taxon>Pentapetalae</taxon>
        <taxon>rosids</taxon>
        <taxon>fabids</taxon>
        <taxon>Rosales</taxon>
        <taxon>Cannabaceae</taxon>
        <taxon>Cannabis</taxon>
    </lineage>
</organism>
<reference evidence="2" key="1">
    <citation type="submission" date="2018-11" db="EMBL/GenBank/DDBJ databases">
        <authorList>
            <person name="Grassa J C."/>
        </authorList>
    </citation>
    <scope>NUCLEOTIDE SEQUENCE [LARGE SCALE GENOMIC DNA]</scope>
</reference>